<dbReference type="InterPro" id="IPR013130">
    <property type="entry name" value="Fe3_Rdtase_TM_dom"/>
</dbReference>
<dbReference type="GO" id="GO:0006826">
    <property type="term" value="P:iron ion transport"/>
    <property type="evidence" value="ECO:0007669"/>
    <property type="project" value="TreeGrafter"/>
</dbReference>
<dbReference type="PANTHER" id="PTHR32361">
    <property type="entry name" value="FERRIC/CUPRIC REDUCTASE TRANSMEMBRANE COMPONENT"/>
    <property type="match status" value="1"/>
</dbReference>
<dbReference type="PANTHER" id="PTHR32361:SF9">
    <property type="entry name" value="FERRIC REDUCTASE TRANSMEMBRANE COMPONENT 3-RELATED"/>
    <property type="match status" value="1"/>
</dbReference>
<evidence type="ECO:0000256" key="7">
    <source>
        <dbReference type="ARBA" id="ARBA00023002"/>
    </source>
</evidence>
<feature type="transmembrane region" description="Helical" evidence="11">
    <location>
        <begin position="300"/>
        <end position="323"/>
    </location>
</feature>
<dbReference type="Pfam" id="PF08022">
    <property type="entry name" value="FAD_binding_8"/>
    <property type="match status" value="1"/>
</dbReference>
<evidence type="ECO:0000256" key="9">
    <source>
        <dbReference type="ARBA" id="ARBA00023136"/>
    </source>
</evidence>
<dbReference type="PROSITE" id="PS51384">
    <property type="entry name" value="FAD_FR"/>
    <property type="match status" value="1"/>
</dbReference>
<evidence type="ECO:0000256" key="10">
    <source>
        <dbReference type="ARBA" id="ARBA00023180"/>
    </source>
</evidence>
<dbReference type="GO" id="GO:0006879">
    <property type="term" value="P:intracellular iron ion homeostasis"/>
    <property type="evidence" value="ECO:0007669"/>
    <property type="project" value="TreeGrafter"/>
</dbReference>
<comment type="subcellular location">
    <subcellularLocation>
        <location evidence="1">Membrane</location>
        <topology evidence="1">Multi-pass membrane protein</topology>
    </subcellularLocation>
</comment>
<feature type="chain" id="PRO_5035231447" description="FAD-binding FR-type domain-containing protein" evidence="12">
    <location>
        <begin position="28"/>
        <end position="636"/>
    </location>
</feature>
<evidence type="ECO:0000259" key="13">
    <source>
        <dbReference type="PROSITE" id="PS51384"/>
    </source>
</evidence>
<feature type="transmembrane region" description="Helical" evidence="11">
    <location>
        <begin position="270"/>
        <end position="293"/>
    </location>
</feature>
<protein>
    <recommendedName>
        <fullName evidence="13">FAD-binding FR-type domain-containing protein</fullName>
    </recommendedName>
</protein>
<accession>A0A8J2IJ35</accession>
<keyword evidence="10" id="KW-0325">Glycoprotein</keyword>
<gene>
    <name evidence="14" type="ORF">FEQUK3_LOCUS377</name>
</gene>
<comment type="similarity">
    <text evidence="2">Belongs to the ferric reductase (FRE) family.</text>
</comment>
<dbReference type="Pfam" id="PF01794">
    <property type="entry name" value="Ferric_reduct"/>
    <property type="match status" value="1"/>
</dbReference>
<evidence type="ECO:0000256" key="12">
    <source>
        <dbReference type="SAM" id="SignalP"/>
    </source>
</evidence>
<dbReference type="EMBL" id="CAJSTJ010000022">
    <property type="protein sequence ID" value="CAG7554659.1"/>
    <property type="molecule type" value="Genomic_DNA"/>
</dbReference>
<evidence type="ECO:0000256" key="2">
    <source>
        <dbReference type="ARBA" id="ARBA00006278"/>
    </source>
</evidence>
<dbReference type="AlphaFoldDB" id="A0A8J2IJ35"/>
<evidence type="ECO:0000256" key="5">
    <source>
        <dbReference type="ARBA" id="ARBA00022982"/>
    </source>
</evidence>
<sequence>MRFWKLNKTAWLLYLSLFNAASNASSADPKLCGKACRQTFRTLKFADAHEGAFFARQECTSRLYQTSLHLCWDIHCREDVWVAESRAMNQTCQHMYDSYLAPHDIIDEITDDERAQIVQFNATNPGRTHRYDGLMLPTPAYFNIWVRTSAAHDYIWDYHRSYGWAMGIFWAVVITVGYGYYPSVWLQVVRHVSDRTGIISFANFPLIWLFGMRNNIVIWLTGWDFKTYNNFHRWVARIATVQAMVHSIGYIIIIFQRGGWDYFWKISNLTFWWTGELATIFICLLVALSFFYVRRVQYEFFLISHIILSLLVLVTMLSHVSIFRGAYDPLVWIPVLIWLLDRVVRLARMFAFNPKFWKTNAQITYNEDAHMIRVTVPVSSSFYKVEPGTFYYVMVLNKWNFWESHPFTVAWISKSEQHTTPEQIPLLGHITDEVGPEAGKRQWEMTLLIRPYDSFTSRLKKYAEQQQPKPAKVHVAIDGPYGKTLPLERFDKVLFIVGGSGIAVPLSYMHRLTTGTGPRLIEIHWAVRQTALAVDVLSQELSCVLGKEQVKVYVYVTGASNAGPLYTTACHLAEWKDGRLNIEGIIDNVLDIGDQGSLAVVTSGPARMADESRSAVADRATHSLPHIEYFEESFQW</sequence>
<dbReference type="Pfam" id="PF08030">
    <property type="entry name" value="NAD_binding_6"/>
    <property type="match status" value="1"/>
</dbReference>
<evidence type="ECO:0000256" key="3">
    <source>
        <dbReference type="ARBA" id="ARBA00022448"/>
    </source>
</evidence>
<keyword evidence="7" id="KW-0560">Oxidoreductase</keyword>
<evidence type="ECO:0000256" key="4">
    <source>
        <dbReference type="ARBA" id="ARBA00022692"/>
    </source>
</evidence>
<dbReference type="GO" id="GO:0005886">
    <property type="term" value="C:plasma membrane"/>
    <property type="evidence" value="ECO:0007669"/>
    <property type="project" value="TreeGrafter"/>
</dbReference>
<evidence type="ECO:0000256" key="6">
    <source>
        <dbReference type="ARBA" id="ARBA00022989"/>
    </source>
</evidence>
<feature type="signal peptide" evidence="12">
    <location>
        <begin position="1"/>
        <end position="27"/>
    </location>
</feature>
<evidence type="ECO:0000256" key="11">
    <source>
        <dbReference type="SAM" id="Phobius"/>
    </source>
</evidence>
<name>A0A8J2IJ35_FUSEQ</name>
<keyword evidence="5" id="KW-0249">Electron transport</keyword>
<dbReference type="SFLD" id="SFLDG01168">
    <property type="entry name" value="Ferric_reductase_subgroup_(FRE"/>
    <property type="match status" value="1"/>
</dbReference>
<feature type="domain" description="FAD-binding FR-type" evidence="13">
    <location>
        <begin position="336"/>
        <end position="487"/>
    </location>
</feature>
<evidence type="ECO:0000313" key="15">
    <source>
        <dbReference type="Proteomes" id="UP000693738"/>
    </source>
</evidence>
<evidence type="ECO:0000256" key="1">
    <source>
        <dbReference type="ARBA" id="ARBA00004141"/>
    </source>
</evidence>
<evidence type="ECO:0000256" key="8">
    <source>
        <dbReference type="ARBA" id="ARBA00023065"/>
    </source>
</evidence>
<keyword evidence="8" id="KW-0406">Ion transport</keyword>
<organism evidence="14 15">
    <name type="scientific">Fusarium equiseti</name>
    <name type="common">Fusarium scirpi</name>
    <dbReference type="NCBI Taxonomy" id="61235"/>
    <lineage>
        <taxon>Eukaryota</taxon>
        <taxon>Fungi</taxon>
        <taxon>Dikarya</taxon>
        <taxon>Ascomycota</taxon>
        <taxon>Pezizomycotina</taxon>
        <taxon>Sordariomycetes</taxon>
        <taxon>Hypocreomycetidae</taxon>
        <taxon>Hypocreales</taxon>
        <taxon>Nectriaceae</taxon>
        <taxon>Fusarium</taxon>
        <taxon>Fusarium incarnatum-equiseti species complex</taxon>
    </lineage>
</organism>
<dbReference type="GO" id="GO:0015677">
    <property type="term" value="P:copper ion import"/>
    <property type="evidence" value="ECO:0007669"/>
    <property type="project" value="TreeGrafter"/>
</dbReference>
<keyword evidence="3" id="KW-0813">Transport</keyword>
<dbReference type="SFLD" id="SFLDS00052">
    <property type="entry name" value="Ferric_Reductase_Domain"/>
    <property type="match status" value="1"/>
</dbReference>
<keyword evidence="6 11" id="KW-1133">Transmembrane helix</keyword>
<proteinExistence type="inferred from homology"/>
<dbReference type="CDD" id="cd06186">
    <property type="entry name" value="NOX_Duox_like_FAD_NADP"/>
    <property type="match status" value="1"/>
</dbReference>
<dbReference type="GO" id="GO:0000293">
    <property type="term" value="F:ferric-chelate reductase activity"/>
    <property type="evidence" value="ECO:0007669"/>
    <property type="project" value="UniProtKB-ARBA"/>
</dbReference>
<dbReference type="InterPro" id="IPR017927">
    <property type="entry name" value="FAD-bd_FR_type"/>
</dbReference>
<keyword evidence="9 11" id="KW-0472">Membrane</keyword>
<keyword evidence="4 11" id="KW-0812">Transmembrane</keyword>
<feature type="transmembrane region" description="Helical" evidence="11">
    <location>
        <begin position="162"/>
        <end position="181"/>
    </location>
</feature>
<keyword evidence="12" id="KW-0732">Signal</keyword>
<dbReference type="Proteomes" id="UP000693738">
    <property type="component" value="Unassembled WGS sequence"/>
</dbReference>
<dbReference type="InterPro" id="IPR051410">
    <property type="entry name" value="Ferric/Cupric_Reductase"/>
</dbReference>
<reference evidence="14" key="1">
    <citation type="submission" date="2021-05" db="EMBL/GenBank/DDBJ databases">
        <authorList>
            <person name="Khan N."/>
        </authorList>
    </citation>
    <scope>NUCLEOTIDE SEQUENCE</scope>
</reference>
<dbReference type="InterPro" id="IPR013112">
    <property type="entry name" value="FAD-bd_8"/>
</dbReference>
<evidence type="ECO:0000313" key="14">
    <source>
        <dbReference type="EMBL" id="CAG7554659.1"/>
    </source>
</evidence>
<dbReference type="InterPro" id="IPR013121">
    <property type="entry name" value="Fe_red_NAD-bd_6"/>
</dbReference>
<comment type="caution">
    <text evidence="14">The sequence shown here is derived from an EMBL/GenBank/DDBJ whole genome shotgun (WGS) entry which is preliminary data.</text>
</comment>
<feature type="transmembrane region" description="Helical" evidence="11">
    <location>
        <begin position="234"/>
        <end position="255"/>
    </location>
</feature>